<evidence type="ECO:0000259" key="2">
    <source>
        <dbReference type="PROSITE" id="PS50181"/>
    </source>
</evidence>
<dbReference type="EMBL" id="MU254304">
    <property type="protein sequence ID" value="KAG9240942.1"/>
    <property type="molecule type" value="Genomic_DNA"/>
</dbReference>
<keyword evidence="4" id="KW-1185">Reference proteome</keyword>
<proteinExistence type="predicted"/>
<gene>
    <name evidence="3" type="ORF">BJ878DRAFT_257251</name>
</gene>
<dbReference type="InterPro" id="IPR001810">
    <property type="entry name" value="F-box_dom"/>
</dbReference>
<dbReference type="Proteomes" id="UP000887226">
    <property type="component" value="Unassembled WGS sequence"/>
</dbReference>
<organism evidence="3 4">
    <name type="scientific">Calycina marina</name>
    <dbReference type="NCBI Taxonomy" id="1763456"/>
    <lineage>
        <taxon>Eukaryota</taxon>
        <taxon>Fungi</taxon>
        <taxon>Dikarya</taxon>
        <taxon>Ascomycota</taxon>
        <taxon>Pezizomycotina</taxon>
        <taxon>Leotiomycetes</taxon>
        <taxon>Helotiales</taxon>
        <taxon>Pezizellaceae</taxon>
        <taxon>Calycina</taxon>
    </lineage>
</organism>
<dbReference type="PROSITE" id="PS50181">
    <property type="entry name" value="FBOX"/>
    <property type="match status" value="1"/>
</dbReference>
<accession>A0A9P8CBU0</accession>
<comment type="caution">
    <text evidence="3">The sequence shown here is derived from an EMBL/GenBank/DDBJ whole genome shotgun (WGS) entry which is preliminary data.</text>
</comment>
<protein>
    <recommendedName>
        <fullName evidence="2">F-box domain-containing protein</fullName>
    </recommendedName>
</protein>
<feature type="domain" description="F-box" evidence="2">
    <location>
        <begin position="72"/>
        <end position="116"/>
    </location>
</feature>
<feature type="region of interest" description="Disordered" evidence="1">
    <location>
        <begin position="1"/>
        <end position="20"/>
    </location>
</feature>
<evidence type="ECO:0000313" key="3">
    <source>
        <dbReference type="EMBL" id="KAG9240942.1"/>
    </source>
</evidence>
<name>A0A9P8CBU0_9HELO</name>
<dbReference type="AlphaFoldDB" id="A0A9P8CBU0"/>
<evidence type="ECO:0000313" key="4">
    <source>
        <dbReference type="Proteomes" id="UP000887226"/>
    </source>
</evidence>
<dbReference type="Pfam" id="PF00646">
    <property type="entry name" value="F-box"/>
    <property type="match status" value="1"/>
</dbReference>
<dbReference type="OrthoDB" id="3565232at2759"/>
<sequence>MAKMTSKQIERTSLPPHPPNITTIPAEVELLLFEQLGVVTSTCLGLTCKKFYAIHKAMHGKVSLTSVDYELPVTIISMPPEIMHMIATDLTTADVASLSLTCRDVYKHMHGHYDRSIIPLVSMEYCRLYQPWLHVLLFDWMRNQQPELIWHGGSTTKFVNQKKYELHDHELTLTSPLQGSCPGNSGLWLRVSPKFPVFDSWEDMKRDAERCLHLWLETRDRATQ</sequence>
<evidence type="ECO:0000256" key="1">
    <source>
        <dbReference type="SAM" id="MobiDB-lite"/>
    </source>
</evidence>
<reference evidence="3" key="1">
    <citation type="journal article" date="2021" name="IMA Fungus">
        <title>Genomic characterization of three marine fungi, including Emericellopsis atlantica sp. nov. with signatures of a generalist lifestyle and marine biomass degradation.</title>
        <authorList>
            <person name="Hagestad O.C."/>
            <person name="Hou L."/>
            <person name="Andersen J.H."/>
            <person name="Hansen E.H."/>
            <person name="Altermark B."/>
            <person name="Li C."/>
            <person name="Kuhnert E."/>
            <person name="Cox R.J."/>
            <person name="Crous P.W."/>
            <person name="Spatafora J.W."/>
            <person name="Lail K."/>
            <person name="Amirebrahimi M."/>
            <person name="Lipzen A."/>
            <person name="Pangilinan J."/>
            <person name="Andreopoulos W."/>
            <person name="Hayes R.D."/>
            <person name="Ng V."/>
            <person name="Grigoriev I.V."/>
            <person name="Jackson S.A."/>
            <person name="Sutton T.D.S."/>
            <person name="Dobson A.D.W."/>
            <person name="Rama T."/>
        </authorList>
    </citation>
    <scope>NUCLEOTIDE SEQUENCE</scope>
    <source>
        <strain evidence="3">TRa3180A</strain>
    </source>
</reference>